<protein>
    <submittedName>
        <fullName evidence="1">Uncharacterized protein</fullName>
    </submittedName>
</protein>
<organism evidence="1">
    <name type="scientific">Myoviridae sp. ctRRy11</name>
    <dbReference type="NCBI Taxonomy" id="2826651"/>
    <lineage>
        <taxon>Viruses</taxon>
        <taxon>Duplodnaviria</taxon>
        <taxon>Heunggongvirae</taxon>
        <taxon>Uroviricota</taxon>
        <taxon>Caudoviricetes</taxon>
    </lineage>
</organism>
<proteinExistence type="predicted"/>
<reference evidence="1" key="1">
    <citation type="journal article" date="2021" name="Proc. Natl. Acad. Sci. U.S.A.">
        <title>A Catalog of Tens of Thousands of Viruses from Human Metagenomes Reveals Hidden Associations with Chronic Diseases.</title>
        <authorList>
            <person name="Tisza M.J."/>
            <person name="Buck C.B."/>
        </authorList>
    </citation>
    <scope>NUCLEOTIDE SEQUENCE</scope>
    <source>
        <strain evidence="1">CtRRy11</strain>
    </source>
</reference>
<evidence type="ECO:0000313" key="1">
    <source>
        <dbReference type="EMBL" id="DAD87019.1"/>
    </source>
</evidence>
<accession>A0A8S5MYR8</accession>
<sequence length="56" mass="6098">MNFGGNRSNTTNAGAFNLNFNNSASNTNSNIGGRLALSVYKKLRKCELPCLLAKYK</sequence>
<name>A0A8S5MYR8_9CAUD</name>
<dbReference type="EMBL" id="BK015012">
    <property type="protein sequence ID" value="DAD87019.1"/>
    <property type="molecule type" value="Genomic_DNA"/>
</dbReference>